<dbReference type="InterPro" id="IPR001611">
    <property type="entry name" value="Leu-rich_rpt"/>
</dbReference>
<dbReference type="EMBL" id="CALNXK010000086">
    <property type="protein sequence ID" value="CAH3149309.1"/>
    <property type="molecule type" value="Genomic_DNA"/>
</dbReference>
<dbReference type="InterPro" id="IPR003591">
    <property type="entry name" value="Leu-rich_rpt_typical-subtyp"/>
</dbReference>
<evidence type="ECO:0000256" key="4">
    <source>
        <dbReference type="SAM" id="MobiDB-lite"/>
    </source>
</evidence>
<dbReference type="Pfam" id="PF14580">
    <property type="entry name" value="LRR_9"/>
    <property type="match status" value="2"/>
</dbReference>
<dbReference type="InterPro" id="IPR032675">
    <property type="entry name" value="LRR_dom_sf"/>
</dbReference>
<evidence type="ECO:0000313" key="5">
    <source>
        <dbReference type="EMBL" id="CAH3149309.1"/>
    </source>
</evidence>
<dbReference type="PANTHER" id="PTHR46652:SF3">
    <property type="entry name" value="LEUCINE-RICH REPEAT-CONTAINING PROTEIN 9"/>
    <property type="match status" value="1"/>
</dbReference>
<gene>
    <name evidence="5" type="ORF">PLOB_00047062</name>
</gene>
<feature type="region of interest" description="Disordered" evidence="4">
    <location>
        <begin position="1"/>
        <end position="23"/>
    </location>
</feature>
<evidence type="ECO:0000256" key="1">
    <source>
        <dbReference type="ARBA" id="ARBA00022614"/>
    </source>
</evidence>
<feature type="compositionally biased region" description="Polar residues" evidence="4">
    <location>
        <begin position="337"/>
        <end position="351"/>
    </location>
</feature>
<dbReference type="Pfam" id="PF12799">
    <property type="entry name" value="LRR_4"/>
    <property type="match status" value="2"/>
</dbReference>
<keyword evidence="1" id="KW-0433">Leucine-rich repeat</keyword>
<reference evidence="5 6" key="1">
    <citation type="submission" date="2022-05" db="EMBL/GenBank/DDBJ databases">
        <authorList>
            <consortium name="Genoscope - CEA"/>
            <person name="William W."/>
        </authorList>
    </citation>
    <scope>NUCLEOTIDE SEQUENCE [LARGE SCALE GENOMIC DNA]</scope>
</reference>
<dbReference type="SMART" id="SM00365">
    <property type="entry name" value="LRR_SD22"/>
    <property type="match status" value="16"/>
</dbReference>
<dbReference type="Gene3D" id="3.90.228.10">
    <property type="match status" value="1"/>
</dbReference>
<name>A0ABN8PRJ3_9CNID</name>
<feature type="compositionally biased region" description="Polar residues" evidence="4">
    <location>
        <begin position="1513"/>
        <end position="1533"/>
    </location>
</feature>
<accession>A0ABN8PRJ3</accession>
<evidence type="ECO:0000256" key="3">
    <source>
        <dbReference type="SAM" id="Coils"/>
    </source>
</evidence>
<dbReference type="SUPFAM" id="SSF52075">
    <property type="entry name" value="Outer arm dynein light chain 1"/>
    <property type="match status" value="1"/>
</dbReference>
<evidence type="ECO:0000313" key="6">
    <source>
        <dbReference type="Proteomes" id="UP001159405"/>
    </source>
</evidence>
<dbReference type="SMART" id="SM00369">
    <property type="entry name" value="LRR_TYP"/>
    <property type="match status" value="14"/>
</dbReference>
<dbReference type="SMART" id="SM00364">
    <property type="entry name" value="LRR_BAC"/>
    <property type="match status" value="8"/>
</dbReference>
<protein>
    <recommendedName>
        <fullName evidence="7">Leucine-rich repeat-containing protein 9</fullName>
    </recommendedName>
</protein>
<feature type="region of interest" description="Disordered" evidence="4">
    <location>
        <begin position="335"/>
        <end position="361"/>
    </location>
</feature>
<comment type="caution">
    <text evidence="5">The sequence shown here is derived from an EMBL/GenBank/DDBJ whole genome shotgun (WGS) entry which is preliminary data.</text>
</comment>
<feature type="region of interest" description="Disordered" evidence="4">
    <location>
        <begin position="1473"/>
        <end position="1555"/>
    </location>
</feature>
<proteinExistence type="predicted"/>
<dbReference type="PANTHER" id="PTHR46652">
    <property type="entry name" value="LEUCINE-RICH REPEAT AND IQ DOMAIN-CONTAINING PROTEIN 1-RELATED"/>
    <property type="match status" value="1"/>
</dbReference>
<keyword evidence="3" id="KW-0175">Coiled coil</keyword>
<dbReference type="Pfam" id="PF13855">
    <property type="entry name" value="LRR_8"/>
    <property type="match status" value="1"/>
</dbReference>
<keyword evidence="2" id="KW-0677">Repeat</keyword>
<feature type="compositionally biased region" description="Low complexity" evidence="4">
    <location>
        <begin position="1489"/>
        <end position="1505"/>
    </location>
</feature>
<keyword evidence="6" id="KW-1185">Reference proteome</keyword>
<feature type="compositionally biased region" description="Basic and acidic residues" evidence="4">
    <location>
        <begin position="1"/>
        <end position="10"/>
    </location>
</feature>
<dbReference type="InterPro" id="IPR025875">
    <property type="entry name" value="Leu-rich_rpt_4"/>
</dbReference>
<evidence type="ECO:0000256" key="2">
    <source>
        <dbReference type="ARBA" id="ARBA00022737"/>
    </source>
</evidence>
<dbReference type="InterPro" id="IPR050836">
    <property type="entry name" value="SDS22/Internalin_LRR"/>
</dbReference>
<sequence>MTSAKDEKSESSSSDEDEESLRELRQAVQSVNKARLKRKHTKSSLEELCTVNGVKFEKLQKGSGKNVKSLEMFFSGFPKIIGMENFPSLQSLTLMGQQITMLENLECLPNLTELCVSESKLSKISGLSECKQLRKLLLYDNRIAKIENISHLDQLTVLWLNNNRISDIEGLDGLLYLLDLNLAANRITKIGNSFSGNLNLKTLDLSANYIASLKDLTNLSRLPCLESLSLKDPVYGPNPVALLCNYSTHLLYHLPQLRRVDSYSVENKTLKDLAETTVVKKKMYYNMRVKTLQRNKADLLFRLETEKAVLQAEPKNRIHKLYSAVKDIEREVEELTDGTSTSFKENKNPISPATGDEEKKENIQEDAANIVADTVVYSQRLQQKKEALLKRIAKLQKQCEEIDQCHQESCDQVNSVSEMTVQRLLLELETGGNVRFEDGKPSDPWYKSCHDLVLSRFCVGDYQGAGISGIKIHRITRVHNRILRTRFDDKLDKILDKDDITELTKGRSYKRFLEYLFFMWDPSLLDGNGEPIRVLEKGFRPASVYEELNEDGGVPLANSVSVCDTPRVDYLRTKAKQRESTDQCPFRHGQLIVAKVFVGNVVPVKNENKITKASYRGADSVYRSRVHENCPTKPGSGLKRSVRDTNCECSTQQCAWYVFDNEMVLPEYVVDFEYTTKVKPKSSFIYYYGEHVDNATHKPSNDEEKYDIPDGDVLNLEPNIPIRPRLIALTEELLLKRCKVASLEHIVVLNLHGNGLSRLQHLTCMTALKKLTVSFNELTRLDDISYMLFLEYLDASFNKITTLDGLKGCNRLKYLDVSWNQLSHTREQLGITRKHVITLTHLDTRNNPWQKPETLRMRALGRLKNLECLDGVNVTDEEMTTALKMAAASRPSSFSILAHARTDQSKPRTLSLVPTAQAILGNSQNKPVKLMDDDSQWFQKVTTVNLDNQHLGKLANMEQLENLRWASFNNNDLTKIEGLESCIHLEELSVENNCISKFEGLSKQTKLTWLSLAGNNLTSLDTGVLEKLPQLRYLSVENNAITYLRGLQNNQNLQELYIGNNQLTNIREIFNLKTIPNLLILDLCGNPMASAGQNYRLFVVYHLTSLKALDGLAVETSEGSLAKDTFGGRLTPDFIAERLGHANFSELRELDLPHCSLRTVDLGTKDVFINLRSVNLEHNSLTSFGGLVNLVNLKVLCLNHNHVESGIAKPKATSPANASKRGTDFSVASEITNPENFTPVLPNLEVLHLGYNGITDMAALQLSRLTNLRALFLQGNDIGKIEGLEGLLELRELVLDRNKIKGISSTSFMSQWNVTELHMEENRIRELTNLEPLQNLQRLYLGMNRIQDIAELERLECLRHLVELSVINNAVTRRLLHRPLLVYRMPNLLCIDGIPVSGDEKAKAEMYFIEQQGGMQNVTSALEPSLPGIVTTRSQAPLRVTTVQLNNNTDRNWGTTALKNDFPNGTLLRTFEQQQEKARRRVANTRGASSHSLQTLSTSDSTHSLSNDRYGRTSGSLNPQQSLSRQPQASSSVPYIAHGNYSSYGVNGDIPDSNR</sequence>
<dbReference type="SUPFAM" id="SSF52058">
    <property type="entry name" value="L domain-like"/>
    <property type="match status" value="1"/>
</dbReference>
<organism evidence="5 6">
    <name type="scientific">Porites lobata</name>
    <dbReference type="NCBI Taxonomy" id="104759"/>
    <lineage>
        <taxon>Eukaryota</taxon>
        <taxon>Metazoa</taxon>
        <taxon>Cnidaria</taxon>
        <taxon>Anthozoa</taxon>
        <taxon>Hexacorallia</taxon>
        <taxon>Scleractinia</taxon>
        <taxon>Fungiina</taxon>
        <taxon>Poritidae</taxon>
        <taxon>Porites</taxon>
    </lineage>
</organism>
<dbReference type="Gene3D" id="3.80.10.10">
    <property type="entry name" value="Ribonuclease Inhibitor"/>
    <property type="match status" value="7"/>
</dbReference>
<feature type="coiled-coil region" evidence="3">
    <location>
        <begin position="378"/>
        <end position="405"/>
    </location>
</feature>
<evidence type="ECO:0008006" key="7">
    <source>
        <dbReference type="Google" id="ProtNLM"/>
    </source>
</evidence>
<dbReference type="Proteomes" id="UP001159405">
    <property type="component" value="Unassembled WGS sequence"/>
</dbReference>
<dbReference type="PROSITE" id="PS51450">
    <property type="entry name" value="LRR"/>
    <property type="match status" value="13"/>
</dbReference>